<sequence>MARNIGREEQREAVARAACLACGEVPDHIGDAQGNARRWQDYLPCADAAIATLAAQEAGPRQIQEAPPERRAELAAEHQGMRVDYNGMLRQVRAALGEPALSEMVHQLQGHLTALGKRWYTGDRLVVDEFMQLYCIGVEARRELTTGRVEAHG</sequence>
<name>A0ABS8L497_9XANT</name>
<evidence type="ECO:0000313" key="1">
    <source>
        <dbReference type="EMBL" id="MCC8620562.1"/>
    </source>
</evidence>
<dbReference type="EMBL" id="JAJIUN010000001">
    <property type="protein sequence ID" value="MCC8620562.1"/>
    <property type="molecule type" value="Genomic_DNA"/>
</dbReference>
<proteinExistence type="predicted"/>
<keyword evidence="2" id="KW-1185">Reference proteome</keyword>
<protein>
    <submittedName>
        <fullName evidence="1">Uncharacterized protein</fullName>
    </submittedName>
</protein>
<organism evidence="1 2">
    <name type="scientific">Xanthomonas vesicatoria</name>
    <dbReference type="NCBI Taxonomy" id="56460"/>
    <lineage>
        <taxon>Bacteria</taxon>
        <taxon>Pseudomonadati</taxon>
        <taxon>Pseudomonadota</taxon>
        <taxon>Gammaproteobacteria</taxon>
        <taxon>Lysobacterales</taxon>
        <taxon>Lysobacteraceae</taxon>
        <taxon>Xanthomonas</taxon>
    </lineage>
</organism>
<accession>A0ABS8L497</accession>
<dbReference type="Proteomes" id="UP001430544">
    <property type="component" value="Unassembled WGS sequence"/>
</dbReference>
<dbReference type="RefSeq" id="WP_155767418.1">
    <property type="nucleotide sequence ID" value="NZ_CP018468.1"/>
</dbReference>
<comment type="caution">
    <text evidence="1">The sequence shown here is derived from an EMBL/GenBank/DDBJ whole genome shotgun (WGS) entry which is preliminary data.</text>
</comment>
<evidence type="ECO:0000313" key="2">
    <source>
        <dbReference type="Proteomes" id="UP001430544"/>
    </source>
</evidence>
<gene>
    <name evidence="1" type="ORF">LN473_00840</name>
</gene>
<reference evidence="1" key="1">
    <citation type="submission" date="2021-11" db="EMBL/GenBank/DDBJ databases">
        <title>Genome resources and taxonomic validation of 89 Xanthomonas strains.</title>
        <authorList>
            <person name="Tambong J.T."/>
        </authorList>
    </citation>
    <scope>NUCLEOTIDE SEQUENCE</scope>
    <source>
        <strain evidence="1">Bv 5-4A</strain>
    </source>
</reference>